<dbReference type="Pfam" id="PF05016">
    <property type="entry name" value="ParE_toxin"/>
    <property type="match status" value="1"/>
</dbReference>
<dbReference type="SUPFAM" id="SSF143011">
    <property type="entry name" value="RelE-like"/>
    <property type="match status" value="1"/>
</dbReference>
<dbReference type="SMART" id="SM01321">
    <property type="entry name" value="Y1_Tnp"/>
    <property type="match status" value="1"/>
</dbReference>
<dbReference type="InterPro" id="IPR036515">
    <property type="entry name" value="Transposase_17_sf"/>
</dbReference>
<dbReference type="NCBIfam" id="NF047646">
    <property type="entry name" value="REP_Tyr_transpos"/>
    <property type="match status" value="1"/>
</dbReference>
<dbReference type="GO" id="GO:0043565">
    <property type="term" value="F:sequence-specific DNA binding"/>
    <property type="evidence" value="ECO:0007669"/>
    <property type="project" value="TreeGrafter"/>
</dbReference>
<reference evidence="3" key="1">
    <citation type="submission" date="2019-02" db="EMBL/GenBank/DDBJ databases">
        <authorList>
            <person name="Gruber-Vodicka R. H."/>
            <person name="Seah K. B. B."/>
        </authorList>
    </citation>
    <scope>NUCLEOTIDE SEQUENCE</scope>
    <source>
        <strain evidence="3">BECK_DK47</strain>
    </source>
</reference>
<evidence type="ECO:0000313" key="3">
    <source>
        <dbReference type="EMBL" id="VFJ54289.1"/>
    </source>
</evidence>
<dbReference type="SUPFAM" id="SSF143422">
    <property type="entry name" value="Transposase IS200-like"/>
    <property type="match status" value="1"/>
</dbReference>
<feature type="domain" description="Transposase IS200-like" evidence="2">
    <location>
        <begin position="112"/>
        <end position="246"/>
    </location>
</feature>
<proteinExistence type="predicted"/>
<evidence type="ECO:0000256" key="1">
    <source>
        <dbReference type="ARBA" id="ARBA00022649"/>
    </source>
</evidence>
<accession>A0A450SL15</accession>
<dbReference type="Gene3D" id="3.30.70.1290">
    <property type="entry name" value="Transposase IS200-like"/>
    <property type="match status" value="1"/>
</dbReference>
<dbReference type="InterPro" id="IPR035093">
    <property type="entry name" value="RelE/ParE_toxin_dom_sf"/>
</dbReference>
<dbReference type="InterPro" id="IPR002686">
    <property type="entry name" value="Transposase_17"/>
</dbReference>
<dbReference type="GO" id="GO:0004803">
    <property type="term" value="F:transposase activity"/>
    <property type="evidence" value="ECO:0007669"/>
    <property type="project" value="InterPro"/>
</dbReference>
<dbReference type="GO" id="GO:0006313">
    <property type="term" value="P:DNA transposition"/>
    <property type="evidence" value="ECO:0007669"/>
    <property type="project" value="InterPro"/>
</dbReference>
<dbReference type="AlphaFoldDB" id="A0A450SL15"/>
<keyword evidence="3" id="KW-0255">Endonuclease</keyword>
<keyword evidence="3" id="KW-0378">Hydrolase</keyword>
<gene>
    <name evidence="3" type="ORF">BECKDK2373B_GA0170837_10462</name>
</gene>
<dbReference type="InterPro" id="IPR007712">
    <property type="entry name" value="RelE/ParE_toxin"/>
</dbReference>
<dbReference type="InterPro" id="IPR052715">
    <property type="entry name" value="RAYT_transposase"/>
</dbReference>
<dbReference type="PANTHER" id="PTHR36966">
    <property type="entry name" value="REP-ASSOCIATED TYROSINE TRANSPOSASE"/>
    <property type="match status" value="1"/>
</dbReference>
<organism evidence="3">
    <name type="scientific">Candidatus Kentrum sp. DK</name>
    <dbReference type="NCBI Taxonomy" id="2126562"/>
    <lineage>
        <taxon>Bacteria</taxon>
        <taxon>Pseudomonadati</taxon>
        <taxon>Pseudomonadota</taxon>
        <taxon>Gammaproteobacteria</taxon>
        <taxon>Candidatus Kentrum</taxon>
    </lineage>
</organism>
<evidence type="ECO:0000259" key="2">
    <source>
        <dbReference type="SMART" id="SM01321"/>
    </source>
</evidence>
<dbReference type="GO" id="GO:0004519">
    <property type="term" value="F:endonuclease activity"/>
    <property type="evidence" value="ECO:0007669"/>
    <property type="project" value="UniProtKB-KW"/>
</dbReference>
<sequence>MAFYKIEWKHSAVKELRRLPKRLVAKIISATEELTENPFPAGSRKIIGAKHTYRIRMGDYRIVFGWVAGGGWGRAQRAPSYQAQRAPSTLSYYPNSLSPIMNDYHHRRNHNVPGHAHELTFSCYRGYRFLQKERICRWLAESIDEARANWHFHLWAYVFMPEHVHLIVHPEGAEYDIADIKKAIKSPVGSKAIRYMLIESPDWIPRITRKRGKKTERLFWQSGGGFDRNIVEPKTLTKMIDYIHMNPVRKGFVEKPQEWKWSSAAWYSKVGESPVVLDPIPPGWLWI</sequence>
<dbReference type="Gene3D" id="3.30.2310.20">
    <property type="entry name" value="RelE-like"/>
    <property type="match status" value="1"/>
</dbReference>
<keyword evidence="3" id="KW-0540">Nuclease</keyword>
<dbReference type="PANTHER" id="PTHR36966:SF1">
    <property type="entry name" value="REP-ASSOCIATED TYROSINE TRANSPOSASE"/>
    <property type="match status" value="1"/>
</dbReference>
<protein>
    <submittedName>
        <fullName evidence="3">mRNA-degrading endonuclease RelE, toxin component of the RelBE toxin-antitoxin system</fullName>
    </submittedName>
</protein>
<name>A0A450SL15_9GAMM</name>
<dbReference type="EMBL" id="CAADEX010000046">
    <property type="protein sequence ID" value="VFJ54289.1"/>
    <property type="molecule type" value="Genomic_DNA"/>
</dbReference>
<keyword evidence="1" id="KW-1277">Toxin-antitoxin system</keyword>